<keyword evidence="2 3" id="KW-0040">ANK repeat</keyword>
<dbReference type="SMART" id="SM00248">
    <property type="entry name" value="ANK"/>
    <property type="match status" value="16"/>
</dbReference>
<sequence>MSIFQIHTPPQAGRPKSNDDQDDKGETAIHVAVSRGHLELLEYFATLAQYNFPKCFLREAKKPISLLVTACKSYQTKALAFLLKAADTHNSDVRTGGFTYAENHDEFQSALNACASHQFAEGFQLLIKHGARPDIQTLVSVLQGIGEPELPKALSAYLTPLDIKSARSLKKRKASSLLSIARGKYPVQSRRTVAKARALLQTVVVFADDFGAFFSTGASFDIILKVFIVCAQYELWFVFQRLFLNHATRFLDSTSIWKPAVIRAISCCLVLHRAALHNQVGLIRFILALGVPADLRLSEIPTALSPIWYAATGGCVEAFISLALALQSQSLEALMKSVERGGSNFQLSVSFRSIQESKSVFAPGSACKWQNLSAFSCYDIPRKQTRGFLIKKLISYARYNQRQPFKKNSLLHIACDRGDLLTVQVLVENGADVAALNEVNETPLVLAAGRKDSFGNLIVQYLLTIVTGKGLDEIAVLSINRALVRCYEQPPPFNLKMAKMLLDAGAHVDFSESNKQSGCSKSAMYYALCSIQFSAVKLLLDYGASLSIPLAEEFLHQFWMSDNHEARKKHWKHFAPLLASKHQRLLEVESLMRVLLEKKYFSQTMNKNLLHQLIKSAAVLATTAASVRGLEKKFWGVVALAVDTYPDESKAQKDEWGGRTALHCAVAGLEVDIAAKLLDIGEYDVLAKDHNKQTSLHVAATKGDAQICELLLQNLDKRSQIFGVDAADCFGRTALHTAVIHGHEAIAGVLVNAGASTELRCERGYNALLYACKCNRLGILIALYTRNSEIARDLLATPAGEHGLFIAARCGAFQIVRWLLSVCKEELVSPTGSYGFGDMKCLQQRSLLHYAAAFGDHGFIRLHLQQMAAKESQNPGDMESQLNIRDKAGVQALLTLVEYGSNSDMSVDHLGEAKTHPYASSFNIGTLLQWFAFPGWYSYTSKMFPQRDKCRVTKQESIHEDYLMNSSFRRWKTRRKTRAMVFTRSRSQANNVKTKITKAKSGAGKFENIRTSMRSWRFPQLSLFDFVCDVGDSVMVDFVVNMKVPLLLRRSTYQSQRRNMLQAVRWNRLDVVQLLISADASTSGEQIEATNHTDGLHYLDFLEVGIDCAVSRGHEDIAIYLLTRWDDVRESGRKAVDAGMFAFQFAHVLHIACIRRMTKLIEYMVSRGGEQLVAFHANDGSALVYAVAWGHMDVAALLAAYGAHFSSMDTYIAPSVKKWVEFGCRQEIQLSCCFKGHIGFYYQRDEG</sequence>
<feature type="repeat" description="ANK" evidence="3">
    <location>
        <begin position="24"/>
        <end position="44"/>
    </location>
</feature>
<evidence type="ECO:0000313" key="6">
    <source>
        <dbReference type="Proteomes" id="UP000019132"/>
    </source>
</evidence>
<dbReference type="Proteomes" id="UP000019132">
    <property type="component" value="Unassembled WGS sequence"/>
</dbReference>
<keyword evidence="6" id="KW-1185">Reference proteome</keyword>
<evidence type="ECO:0000256" key="3">
    <source>
        <dbReference type="PROSITE-ProRule" id="PRU00023"/>
    </source>
</evidence>
<evidence type="ECO:0000256" key="1">
    <source>
        <dbReference type="ARBA" id="ARBA00022737"/>
    </source>
</evidence>
<reference evidence="6" key="1">
    <citation type="journal article" date="2010" name="Genome Biol.">
        <title>Genome sequence of the necrotrophic plant pathogen Pythium ultimum reveals original pathogenicity mechanisms and effector repertoire.</title>
        <authorList>
            <person name="Levesque C.A."/>
            <person name="Brouwer H."/>
            <person name="Cano L."/>
            <person name="Hamilton J.P."/>
            <person name="Holt C."/>
            <person name="Huitema E."/>
            <person name="Raffaele S."/>
            <person name="Robideau G.P."/>
            <person name="Thines M."/>
            <person name="Win J."/>
            <person name="Zerillo M.M."/>
            <person name="Beakes G.W."/>
            <person name="Boore J.L."/>
            <person name="Busam D."/>
            <person name="Dumas B."/>
            <person name="Ferriera S."/>
            <person name="Fuerstenberg S.I."/>
            <person name="Gachon C.M."/>
            <person name="Gaulin E."/>
            <person name="Govers F."/>
            <person name="Grenville-Briggs L."/>
            <person name="Horner N."/>
            <person name="Hostetler J."/>
            <person name="Jiang R.H."/>
            <person name="Johnson J."/>
            <person name="Krajaejun T."/>
            <person name="Lin H."/>
            <person name="Meijer H.J."/>
            <person name="Moore B."/>
            <person name="Morris P."/>
            <person name="Phuntmart V."/>
            <person name="Puiu D."/>
            <person name="Shetty J."/>
            <person name="Stajich J.E."/>
            <person name="Tripathy S."/>
            <person name="Wawra S."/>
            <person name="van West P."/>
            <person name="Whitty B.R."/>
            <person name="Coutinho P.M."/>
            <person name="Henrissat B."/>
            <person name="Martin F."/>
            <person name="Thomas P.D."/>
            <person name="Tyler B.M."/>
            <person name="De Vries R.P."/>
            <person name="Kamoun S."/>
            <person name="Yandell M."/>
            <person name="Tisserat N."/>
            <person name="Buell C.R."/>
        </authorList>
    </citation>
    <scope>NUCLEOTIDE SEQUENCE</scope>
    <source>
        <strain evidence="6">DAOM:BR144</strain>
    </source>
</reference>
<dbReference type="InterPro" id="IPR036770">
    <property type="entry name" value="Ankyrin_rpt-contain_sf"/>
</dbReference>
<reference evidence="5" key="3">
    <citation type="submission" date="2015-02" db="UniProtKB">
        <authorList>
            <consortium name="EnsemblProtists"/>
        </authorList>
    </citation>
    <scope>IDENTIFICATION</scope>
    <source>
        <strain evidence="5">DAOM BR144</strain>
    </source>
</reference>
<dbReference type="AlphaFoldDB" id="K3X0L8"/>
<dbReference type="PRINTS" id="PR01415">
    <property type="entry name" value="ANKYRIN"/>
</dbReference>
<dbReference type="EnsemblProtists" id="PYU1_T010767">
    <property type="protein sequence ID" value="PYU1_T010767"/>
    <property type="gene ID" value="PYU1_G010744"/>
</dbReference>
<dbReference type="PANTHER" id="PTHR24198:SF165">
    <property type="entry name" value="ANKYRIN REPEAT-CONTAINING PROTEIN-RELATED"/>
    <property type="match status" value="1"/>
</dbReference>
<organism evidence="5 6">
    <name type="scientific">Globisporangium ultimum (strain ATCC 200006 / CBS 805.95 / DAOM BR144)</name>
    <name type="common">Pythium ultimum</name>
    <dbReference type="NCBI Taxonomy" id="431595"/>
    <lineage>
        <taxon>Eukaryota</taxon>
        <taxon>Sar</taxon>
        <taxon>Stramenopiles</taxon>
        <taxon>Oomycota</taxon>
        <taxon>Peronosporomycetes</taxon>
        <taxon>Pythiales</taxon>
        <taxon>Pythiaceae</taxon>
        <taxon>Globisporangium</taxon>
    </lineage>
</organism>
<dbReference type="EMBL" id="GL376592">
    <property type="status" value="NOT_ANNOTATED_CDS"/>
    <property type="molecule type" value="Genomic_DNA"/>
</dbReference>
<dbReference type="PANTHER" id="PTHR24198">
    <property type="entry name" value="ANKYRIN REPEAT AND PROTEIN KINASE DOMAIN-CONTAINING PROTEIN"/>
    <property type="match status" value="1"/>
</dbReference>
<dbReference type="Pfam" id="PF12796">
    <property type="entry name" value="Ank_2"/>
    <property type="match status" value="2"/>
</dbReference>
<protein>
    <submittedName>
        <fullName evidence="5">Uncharacterized protein</fullName>
    </submittedName>
</protein>
<keyword evidence="1" id="KW-0677">Repeat</keyword>
<proteinExistence type="predicted"/>
<dbReference type="STRING" id="431595.K3X0L8"/>
<dbReference type="InParanoid" id="K3X0L8"/>
<dbReference type="HOGENOM" id="CLU_266148_0_0_1"/>
<dbReference type="VEuPathDB" id="FungiDB:PYU1_G010744"/>
<feature type="region of interest" description="Disordered" evidence="4">
    <location>
        <begin position="1"/>
        <end position="24"/>
    </location>
</feature>
<dbReference type="PROSITE" id="PS50088">
    <property type="entry name" value="ANK_REPEAT"/>
    <property type="match status" value="4"/>
</dbReference>
<name>K3X0L8_GLOUD</name>
<dbReference type="eggNOG" id="KOG4177">
    <property type="taxonomic scope" value="Eukaryota"/>
</dbReference>
<accession>K3X0L8</accession>
<feature type="repeat" description="ANK" evidence="3">
    <location>
        <begin position="691"/>
        <end position="714"/>
    </location>
</feature>
<feature type="repeat" description="ANK" evidence="3">
    <location>
        <begin position="406"/>
        <end position="438"/>
    </location>
</feature>
<feature type="repeat" description="ANK" evidence="3">
    <location>
        <begin position="730"/>
        <end position="762"/>
    </location>
</feature>
<reference evidence="6" key="2">
    <citation type="submission" date="2010-04" db="EMBL/GenBank/DDBJ databases">
        <authorList>
            <person name="Buell R."/>
            <person name="Hamilton J."/>
            <person name="Hostetler J."/>
        </authorList>
    </citation>
    <scope>NUCLEOTIDE SEQUENCE [LARGE SCALE GENOMIC DNA]</scope>
    <source>
        <strain evidence="6">DAOM:BR144</strain>
    </source>
</reference>
<dbReference type="Gene3D" id="1.25.40.20">
    <property type="entry name" value="Ankyrin repeat-containing domain"/>
    <property type="match status" value="5"/>
</dbReference>
<evidence type="ECO:0000256" key="2">
    <source>
        <dbReference type="ARBA" id="ARBA00023043"/>
    </source>
</evidence>
<dbReference type="Pfam" id="PF00023">
    <property type="entry name" value="Ank"/>
    <property type="match status" value="1"/>
</dbReference>
<dbReference type="InterPro" id="IPR002110">
    <property type="entry name" value="Ankyrin_rpt"/>
</dbReference>
<dbReference type="SUPFAM" id="SSF48403">
    <property type="entry name" value="Ankyrin repeat"/>
    <property type="match status" value="5"/>
</dbReference>
<dbReference type="PROSITE" id="PS50297">
    <property type="entry name" value="ANK_REP_REGION"/>
    <property type="match status" value="4"/>
</dbReference>
<evidence type="ECO:0000256" key="4">
    <source>
        <dbReference type="SAM" id="MobiDB-lite"/>
    </source>
</evidence>
<evidence type="ECO:0000313" key="5">
    <source>
        <dbReference type="EnsemblProtists" id="PYU1_T010767"/>
    </source>
</evidence>